<organism evidence="5 6">
    <name type="scientific">Rhypophila decipiens</name>
    <dbReference type="NCBI Taxonomy" id="261697"/>
    <lineage>
        <taxon>Eukaryota</taxon>
        <taxon>Fungi</taxon>
        <taxon>Dikarya</taxon>
        <taxon>Ascomycota</taxon>
        <taxon>Pezizomycotina</taxon>
        <taxon>Sordariomycetes</taxon>
        <taxon>Sordariomycetidae</taxon>
        <taxon>Sordariales</taxon>
        <taxon>Naviculisporaceae</taxon>
        <taxon>Rhypophila</taxon>
    </lineage>
</organism>
<evidence type="ECO:0000256" key="1">
    <source>
        <dbReference type="ARBA" id="ARBA00023186"/>
    </source>
</evidence>
<evidence type="ECO:0000313" key="5">
    <source>
        <dbReference type="EMBL" id="KAK4214402.1"/>
    </source>
</evidence>
<dbReference type="Pfam" id="PF12612">
    <property type="entry name" value="TFCD_C"/>
    <property type="match status" value="1"/>
</dbReference>
<dbReference type="Pfam" id="PF23579">
    <property type="entry name" value="ARM_TBCD"/>
    <property type="match status" value="1"/>
</dbReference>
<dbReference type="GO" id="GO:0048487">
    <property type="term" value="F:beta-tubulin binding"/>
    <property type="evidence" value="ECO:0007669"/>
    <property type="project" value="InterPro"/>
</dbReference>
<dbReference type="GO" id="GO:0007021">
    <property type="term" value="P:tubulin complex assembly"/>
    <property type="evidence" value="ECO:0007669"/>
    <property type="project" value="InterPro"/>
</dbReference>
<dbReference type="EMBL" id="MU858094">
    <property type="protein sequence ID" value="KAK4214402.1"/>
    <property type="molecule type" value="Genomic_DNA"/>
</dbReference>
<keyword evidence="6" id="KW-1185">Reference proteome</keyword>
<dbReference type="InterPro" id="IPR058033">
    <property type="entry name" value="ARM_TBCD_2nd"/>
</dbReference>
<reference evidence="5" key="2">
    <citation type="submission" date="2023-05" db="EMBL/GenBank/DDBJ databases">
        <authorList>
            <consortium name="Lawrence Berkeley National Laboratory"/>
            <person name="Steindorff A."/>
            <person name="Hensen N."/>
            <person name="Bonometti L."/>
            <person name="Westerberg I."/>
            <person name="Brannstrom I.O."/>
            <person name="Guillou S."/>
            <person name="Cros-Aarteil S."/>
            <person name="Calhoun S."/>
            <person name="Haridas S."/>
            <person name="Kuo A."/>
            <person name="Mondo S."/>
            <person name="Pangilinan J."/>
            <person name="Riley R."/>
            <person name="Labutti K."/>
            <person name="Andreopoulos B."/>
            <person name="Lipzen A."/>
            <person name="Chen C."/>
            <person name="Yanf M."/>
            <person name="Daum C."/>
            <person name="Ng V."/>
            <person name="Clum A."/>
            <person name="Ohm R."/>
            <person name="Martin F."/>
            <person name="Silar P."/>
            <person name="Natvig D."/>
            <person name="Lalanne C."/>
            <person name="Gautier V."/>
            <person name="Ament-Velasquez S.L."/>
            <person name="Kruys A."/>
            <person name="Hutchinson M.I."/>
            <person name="Powell A.J."/>
            <person name="Barry K."/>
            <person name="Miller A.N."/>
            <person name="Grigoriev I.V."/>
            <person name="Debuchy R."/>
            <person name="Gladieux P."/>
            <person name="Thoren M.H."/>
            <person name="Johannesson H."/>
        </authorList>
    </citation>
    <scope>NUCLEOTIDE SEQUENCE</scope>
    <source>
        <strain evidence="5">PSN293</strain>
    </source>
</reference>
<feature type="domain" description="Tubulin-folding cofactor D ARM repeats" evidence="4">
    <location>
        <begin position="354"/>
        <end position="416"/>
    </location>
</feature>
<dbReference type="AlphaFoldDB" id="A0AAN7B8W9"/>
<feature type="domain" description="Tubulin-folding cofactor D C-terminal" evidence="3">
    <location>
        <begin position="971"/>
        <end position="1151"/>
    </location>
</feature>
<dbReference type="GO" id="GO:0007023">
    <property type="term" value="P:post-chaperonin tubulin folding pathway"/>
    <property type="evidence" value="ECO:0007669"/>
    <property type="project" value="InterPro"/>
</dbReference>
<reference evidence="5" key="1">
    <citation type="journal article" date="2023" name="Mol. Phylogenet. Evol.">
        <title>Genome-scale phylogeny and comparative genomics of the fungal order Sordariales.</title>
        <authorList>
            <person name="Hensen N."/>
            <person name="Bonometti L."/>
            <person name="Westerberg I."/>
            <person name="Brannstrom I.O."/>
            <person name="Guillou S."/>
            <person name="Cros-Aarteil S."/>
            <person name="Calhoun S."/>
            <person name="Haridas S."/>
            <person name="Kuo A."/>
            <person name="Mondo S."/>
            <person name="Pangilinan J."/>
            <person name="Riley R."/>
            <person name="LaButti K."/>
            <person name="Andreopoulos B."/>
            <person name="Lipzen A."/>
            <person name="Chen C."/>
            <person name="Yan M."/>
            <person name="Daum C."/>
            <person name="Ng V."/>
            <person name="Clum A."/>
            <person name="Steindorff A."/>
            <person name="Ohm R.A."/>
            <person name="Martin F."/>
            <person name="Silar P."/>
            <person name="Natvig D.O."/>
            <person name="Lalanne C."/>
            <person name="Gautier V."/>
            <person name="Ament-Velasquez S.L."/>
            <person name="Kruys A."/>
            <person name="Hutchinson M.I."/>
            <person name="Powell A.J."/>
            <person name="Barry K."/>
            <person name="Miller A.N."/>
            <person name="Grigoriev I.V."/>
            <person name="Debuchy R."/>
            <person name="Gladieux P."/>
            <person name="Hiltunen Thoren M."/>
            <person name="Johannesson H."/>
        </authorList>
    </citation>
    <scope>NUCLEOTIDE SEQUENCE</scope>
    <source>
        <strain evidence="5">PSN293</strain>
    </source>
</reference>
<gene>
    <name evidence="5" type="ORF">QBC37DRAFT_342219</name>
</gene>
<evidence type="ECO:0000313" key="6">
    <source>
        <dbReference type="Proteomes" id="UP001301769"/>
    </source>
</evidence>
<dbReference type="SUPFAM" id="SSF48371">
    <property type="entry name" value="ARM repeat"/>
    <property type="match status" value="2"/>
</dbReference>
<dbReference type="PROSITE" id="PS50077">
    <property type="entry name" value="HEAT_REPEAT"/>
    <property type="match status" value="1"/>
</dbReference>
<evidence type="ECO:0000259" key="4">
    <source>
        <dbReference type="Pfam" id="PF25767"/>
    </source>
</evidence>
<dbReference type="PANTHER" id="PTHR12658">
    <property type="entry name" value="BETA-TUBULIN COFACTOR D"/>
    <property type="match status" value="1"/>
</dbReference>
<name>A0AAN7B8W9_9PEZI</name>
<dbReference type="PANTHER" id="PTHR12658:SF0">
    <property type="entry name" value="TUBULIN-SPECIFIC CHAPERONE D"/>
    <property type="match status" value="1"/>
</dbReference>
<dbReference type="GO" id="GO:0000226">
    <property type="term" value="P:microtubule cytoskeleton organization"/>
    <property type="evidence" value="ECO:0007669"/>
    <property type="project" value="TreeGrafter"/>
</dbReference>
<dbReference type="InterPro" id="IPR022577">
    <property type="entry name" value="TBCD_C"/>
</dbReference>
<feature type="repeat" description="HEAT" evidence="2">
    <location>
        <begin position="367"/>
        <end position="404"/>
    </location>
</feature>
<dbReference type="Proteomes" id="UP001301769">
    <property type="component" value="Unassembled WGS sequence"/>
</dbReference>
<feature type="domain" description="Tubulin-folding cofactor D ARM repeats" evidence="4">
    <location>
        <begin position="441"/>
        <end position="570"/>
    </location>
</feature>
<dbReference type="InterPro" id="IPR021133">
    <property type="entry name" value="HEAT_type_2"/>
</dbReference>
<protein>
    <submittedName>
        <fullName evidence="5">Tubulin folding cofactor D C terminal-domain-containing protein</fullName>
    </submittedName>
</protein>
<sequence>MDAPEDELDIKLQKMSGDLIADFDKSLGPFLRRKDGVVRSRVRSRETERLVSGLLNPFQELPQLLDPHLQKWLTPLVDAFLEYLLKRDTKARHQNGATTDLLMPLPAAISKIIYTLCKIRGEKVVVRFLNNETKYLEVLLSALEQAERAEERWTWEQRYVVLLWLSHLMLVPFDLASISSLSSPGPSSTLEEEEDVGYRDATKRQTNISGFTWPATQVPGITRRIIPLAIKYIASPGKERDAAKAVLVRISMRRDMQALSVLDALIAWAVGALGVEAQTPYYYIGVLGFLSGILTSSADTSDMDVYLDRIFKAVHGAAEKSSDGGPLSSALSRKSVIKVIRAIAVLLLRNPERASQDDTSTEIIETTISFLLEQLGDNDTPVRFAASKALSIITLRLEPDMATQVVEAVIESLSKNVLWHKDPSNPAAPRKRDLSAVDPLEWHGLMLTLAHLLYRRSPPAENLPDIIHALIMGLSFERRSPSGGSIGTNVRDAACFGVWALARRYSTKELLAVPTPERLYKKDSRSIIQILATELILAGCLDAAGNIRRGSSAALQELIGRHPDTVEEGIKVVQVVDYHGVALRGRAVQDIALSVTKLAGLYGEAVLEALLSWRGVGDADAASRRAAGRAFGGISAELARAAEGGGSIARLRRSVELVLESIRGLAMRQVEERHGLLLSFAAVLDSVPEMMVVGMESGAGLEGFVKVVMDALVWILDDCQSKTYRKPALIAEAASTLVVAAFPILQAATIGFDDADKQLLPGAVLVKDDKDAISKRVKAIKTIPEQVQQIASLIKTNLADWLTRTEEEVLPVASDAALVMLVFSGQQQRESTLKEWAEKVRHRPSSGVRIKNTTGYFFAVTKPYQVVATLDSEARNEAQGLVSKALNERWQNDNDVDTHVAILKGLTGTGTLRNGVDMFMDLVIDGLDDYTTNARGDVGSLARLQAIRATKWVWEEFRNTPDRWKKVVGSRLFLRILRLAAEKLDRVRVEAQAALAVVLKPAQGAKLRKDTFSSVGYFSFLLDLLPKAEEWLDEHVAAEVTADRGLWMEELLSGLVSSADTGNEDLVIATRQALTEFCERSADNSLAVCCALVRNLKSRQGQDRVLVPTLEVVAFLFHVGVFANCPTGSIDYKGLCLQVQKACYKTGNVRKTEACVRVYGGIIAAPWGKSGGDEGIKEAKRRLGALMMHPWPRVKSLVVDEIWGWSVVNGGDMVGQQIMGIDWAKAEKGRIKLMVKSIGFE</sequence>
<dbReference type="Gene3D" id="1.25.10.10">
    <property type="entry name" value="Leucine-rich Repeat Variant"/>
    <property type="match status" value="1"/>
</dbReference>
<proteinExistence type="predicted"/>
<dbReference type="GO" id="GO:0005096">
    <property type="term" value="F:GTPase activator activity"/>
    <property type="evidence" value="ECO:0007669"/>
    <property type="project" value="InterPro"/>
</dbReference>
<comment type="caution">
    <text evidence="5">The sequence shown here is derived from an EMBL/GenBank/DDBJ whole genome shotgun (WGS) entry which is preliminary data.</text>
</comment>
<evidence type="ECO:0000256" key="2">
    <source>
        <dbReference type="PROSITE-ProRule" id="PRU00103"/>
    </source>
</evidence>
<accession>A0AAN7B8W9</accession>
<dbReference type="InterPro" id="IPR033162">
    <property type="entry name" value="TBCD"/>
</dbReference>
<dbReference type="Pfam" id="PF25767">
    <property type="entry name" value="ARM_TBCD_2nd"/>
    <property type="match status" value="2"/>
</dbReference>
<keyword evidence="1" id="KW-0143">Chaperone</keyword>
<evidence type="ECO:0000259" key="3">
    <source>
        <dbReference type="Pfam" id="PF12612"/>
    </source>
</evidence>
<dbReference type="InterPro" id="IPR011989">
    <property type="entry name" value="ARM-like"/>
</dbReference>
<dbReference type="InterPro" id="IPR016024">
    <property type="entry name" value="ARM-type_fold"/>
</dbReference>